<gene>
    <name evidence="1" type="ORF">AVEN_181693_1</name>
</gene>
<evidence type="ECO:0000313" key="1">
    <source>
        <dbReference type="EMBL" id="GBM76377.1"/>
    </source>
</evidence>
<proteinExistence type="predicted"/>
<dbReference type="Proteomes" id="UP000499080">
    <property type="component" value="Unassembled WGS sequence"/>
</dbReference>
<sequence length="99" mass="10952">MVSSVGEFTMLSTVRRQSFRLTIYVRSVAGHSLSFPFAAAKTVKVSYARASSDLTLSSVTSSRYSMRVAAPSVGDGHKSYIKFCYFILNVCKMQHLLSQ</sequence>
<reference evidence="1 2" key="1">
    <citation type="journal article" date="2019" name="Sci. Rep.">
        <title>Orb-weaving spider Araneus ventricosus genome elucidates the spidroin gene catalogue.</title>
        <authorList>
            <person name="Kono N."/>
            <person name="Nakamura H."/>
            <person name="Ohtoshi R."/>
            <person name="Moran D.A.P."/>
            <person name="Shinohara A."/>
            <person name="Yoshida Y."/>
            <person name="Fujiwara M."/>
            <person name="Mori M."/>
            <person name="Tomita M."/>
            <person name="Arakawa K."/>
        </authorList>
    </citation>
    <scope>NUCLEOTIDE SEQUENCE [LARGE SCALE GENOMIC DNA]</scope>
</reference>
<dbReference type="EMBL" id="BGPR01106443">
    <property type="protein sequence ID" value="GBM76377.1"/>
    <property type="molecule type" value="Genomic_DNA"/>
</dbReference>
<name>A0A4Y2IF61_ARAVE</name>
<keyword evidence="2" id="KW-1185">Reference proteome</keyword>
<organism evidence="1 2">
    <name type="scientific">Araneus ventricosus</name>
    <name type="common">Orbweaver spider</name>
    <name type="synonym">Epeira ventricosa</name>
    <dbReference type="NCBI Taxonomy" id="182803"/>
    <lineage>
        <taxon>Eukaryota</taxon>
        <taxon>Metazoa</taxon>
        <taxon>Ecdysozoa</taxon>
        <taxon>Arthropoda</taxon>
        <taxon>Chelicerata</taxon>
        <taxon>Arachnida</taxon>
        <taxon>Araneae</taxon>
        <taxon>Araneomorphae</taxon>
        <taxon>Entelegynae</taxon>
        <taxon>Araneoidea</taxon>
        <taxon>Araneidae</taxon>
        <taxon>Araneus</taxon>
    </lineage>
</organism>
<protein>
    <submittedName>
        <fullName evidence="1">Uncharacterized protein</fullName>
    </submittedName>
</protein>
<dbReference type="AlphaFoldDB" id="A0A4Y2IF61"/>
<accession>A0A4Y2IF61</accession>
<evidence type="ECO:0000313" key="2">
    <source>
        <dbReference type="Proteomes" id="UP000499080"/>
    </source>
</evidence>
<comment type="caution">
    <text evidence="1">The sequence shown here is derived from an EMBL/GenBank/DDBJ whole genome shotgun (WGS) entry which is preliminary data.</text>
</comment>